<keyword evidence="1 3" id="KW-0808">Transferase</keyword>
<gene>
    <name evidence="3" type="ORF">ACFSKO_00980</name>
</gene>
<dbReference type="SUPFAM" id="SSF53335">
    <property type="entry name" value="S-adenosyl-L-methionine-dependent methyltransferases"/>
    <property type="match status" value="1"/>
</dbReference>
<feature type="domain" description="Methyltransferase type 11" evidence="2">
    <location>
        <begin position="67"/>
        <end position="165"/>
    </location>
</feature>
<dbReference type="PANTHER" id="PTHR44068:SF11">
    <property type="entry name" value="GERANYL DIPHOSPHATE 2-C-METHYLTRANSFERASE"/>
    <property type="match status" value="1"/>
</dbReference>
<dbReference type="InterPro" id="IPR013216">
    <property type="entry name" value="Methyltransf_11"/>
</dbReference>
<evidence type="ECO:0000259" key="2">
    <source>
        <dbReference type="Pfam" id="PF08241"/>
    </source>
</evidence>
<dbReference type="Proteomes" id="UP001597294">
    <property type="component" value="Unassembled WGS sequence"/>
</dbReference>
<dbReference type="RefSeq" id="WP_380247458.1">
    <property type="nucleotide sequence ID" value="NZ_JBHUII010000001.1"/>
</dbReference>
<accession>A0ABW5BDM8</accession>
<keyword evidence="4" id="KW-1185">Reference proteome</keyword>
<dbReference type="EMBL" id="JBHUII010000001">
    <property type="protein sequence ID" value="MFD2204162.1"/>
    <property type="molecule type" value="Genomic_DNA"/>
</dbReference>
<name>A0ABW5BDM8_9PROT</name>
<comment type="caution">
    <text evidence="3">The sequence shown here is derived from an EMBL/GenBank/DDBJ whole genome shotgun (WGS) entry which is preliminary data.</text>
</comment>
<keyword evidence="3" id="KW-0489">Methyltransferase</keyword>
<dbReference type="Pfam" id="PF08241">
    <property type="entry name" value="Methyltransf_11"/>
    <property type="match status" value="1"/>
</dbReference>
<sequence length="277" mass="30263">MPSFENEYYELKGLLGRIENGLEKIGASRDQVSLGQLAQVDEFHFRGLAATKELIGQLKVGTGDHVLDAGSGLGGPARQLAVANGCRVTGVDLSTEYCATGRALNKWVGLQDLVRLDHGDVTDLSRYEDNSFDGAWTIHVGMNVENKAKFYAEIFRVLKPGTSFLIYDVVAKSAQLPLYFPMPWARNESSSFVVTIENLREELTGAGFDLADTSDLTAQGTAFIEQFIEQLQQADTPPPLGLNLVLGPIMKEIVPNMKRNFAEGRIGLISLLCIKPA</sequence>
<protein>
    <submittedName>
        <fullName evidence="3">SAM-dependent methyltransferase</fullName>
        <ecNumber evidence="3">2.1.1.-</ecNumber>
    </submittedName>
</protein>
<evidence type="ECO:0000313" key="4">
    <source>
        <dbReference type="Proteomes" id="UP001597294"/>
    </source>
</evidence>
<proteinExistence type="predicted"/>
<dbReference type="CDD" id="cd02440">
    <property type="entry name" value="AdoMet_MTases"/>
    <property type="match status" value="1"/>
</dbReference>
<dbReference type="EC" id="2.1.1.-" evidence="3"/>
<evidence type="ECO:0000313" key="3">
    <source>
        <dbReference type="EMBL" id="MFD2204162.1"/>
    </source>
</evidence>
<dbReference type="InterPro" id="IPR050447">
    <property type="entry name" value="Erg6_SMT_methyltransf"/>
</dbReference>
<reference evidence="4" key="1">
    <citation type="journal article" date="2019" name="Int. J. Syst. Evol. Microbiol.">
        <title>The Global Catalogue of Microorganisms (GCM) 10K type strain sequencing project: providing services to taxonomists for standard genome sequencing and annotation.</title>
        <authorList>
            <consortium name="The Broad Institute Genomics Platform"/>
            <consortium name="The Broad Institute Genome Sequencing Center for Infectious Disease"/>
            <person name="Wu L."/>
            <person name="Ma J."/>
        </authorList>
    </citation>
    <scope>NUCLEOTIDE SEQUENCE [LARGE SCALE GENOMIC DNA]</scope>
    <source>
        <strain evidence="4">CGMCC 4.7192</strain>
    </source>
</reference>
<dbReference type="PANTHER" id="PTHR44068">
    <property type="entry name" value="ZGC:194242"/>
    <property type="match status" value="1"/>
</dbReference>
<dbReference type="GO" id="GO:0008168">
    <property type="term" value="F:methyltransferase activity"/>
    <property type="evidence" value="ECO:0007669"/>
    <property type="project" value="UniProtKB-KW"/>
</dbReference>
<organism evidence="3 4">
    <name type="scientific">Kiloniella antarctica</name>
    <dbReference type="NCBI Taxonomy" id="1550907"/>
    <lineage>
        <taxon>Bacteria</taxon>
        <taxon>Pseudomonadati</taxon>
        <taxon>Pseudomonadota</taxon>
        <taxon>Alphaproteobacteria</taxon>
        <taxon>Rhodospirillales</taxon>
        <taxon>Kiloniellaceae</taxon>
        <taxon>Kiloniella</taxon>
    </lineage>
</organism>
<dbReference type="GO" id="GO:0032259">
    <property type="term" value="P:methylation"/>
    <property type="evidence" value="ECO:0007669"/>
    <property type="project" value="UniProtKB-KW"/>
</dbReference>
<dbReference type="InterPro" id="IPR029063">
    <property type="entry name" value="SAM-dependent_MTases_sf"/>
</dbReference>
<evidence type="ECO:0000256" key="1">
    <source>
        <dbReference type="ARBA" id="ARBA00022679"/>
    </source>
</evidence>
<dbReference type="Gene3D" id="3.40.50.150">
    <property type="entry name" value="Vaccinia Virus protein VP39"/>
    <property type="match status" value="1"/>
</dbReference>